<dbReference type="AlphaFoldDB" id="A0A166F2H3"/>
<feature type="non-terminal residue" evidence="1">
    <location>
        <position position="58"/>
    </location>
</feature>
<name>A0A166F2H3_9AGAM</name>
<dbReference type="Proteomes" id="UP000076798">
    <property type="component" value="Unassembled WGS sequence"/>
</dbReference>
<organism evidence="1 2">
    <name type="scientific">Sistotremastrum suecicum HHB10207 ss-3</name>
    <dbReference type="NCBI Taxonomy" id="1314776"/>
    <lineage>
        <taxon>Eukaryota</taxon>
        <taxon>Fungi</taxon>
        <taxon>Dikarya</taxon>
        <taxon>Basidiomycota</taxon>
        <taxon>Agaricomycotina</taxon>
        <taxon>Agaricomycetes</taxon>
        <taxon>Sistotremastrales</taxon>
        <taxon>Sistotremastraceae</taxon>
        <taxon>Sistotremastrum</taxon>
    </lineage>
</organism>
<dbReference type="OrthoDB" id="3267861at2759"/>
<gene>
    <name evidence="1" type="ORF">SISSUDRAFT_965893</name>
</gene>
<keyword evidence="2" id="KW-1185">Reference proteome</keyword>
<feature type="non-terminal residue" evidence="1">
    <location>
        <position position="1"/>
    </location>
</feature>
<proteinExistence type="predicted"/>
<dbReference type="STRING" id="1314776.A0A166F2H3"/>
<accession>A0A166F2H3</accession>
<dbReference type="EMBL" id="KV428036">
    <property type="protein sequence ID" value="KZT40207.1"/>
    <property type="molecule type" value="Genomic_DNA"/>
</dbReference>
<reference evidence="1 2" key="1">
    <citation type="journal article" date="2016" name="Mol. Biol. Evol.">
        <title>Comparative Genomics of Early-Diverging Mushroom-Forming Fungi Provides Insights into the Origins of Lignocellulose Decay Capabilities.</title>
        <authorList>
            <person name="Nagy L.G."/>
            <person name="Riley R."/>
            <person name="Tritt A."/>
            <person name="Adam C."/>
            <person name="Daum C."/>
            <person name="Floudas D."/>
            <person name="Sun H."/>
            <person name="Yadav J.S."/>
            <person name="Pangilinan J."/>
            <person name="Larsson K.H."/>
            <person name="Matsuura K."/>
            <person name="Barry K."/>
            <person name="Labutti K."/>
            <person name="Kuo R."/>
            <person name="Ohm R.A."/>
            <person name="Bhattacharya S.S."/>
            <person name="Shirouzu T."/>
            <person name="Yoshinaga Y."/>
            <person name="Martin F.M."/>
            <person name="Grigoriev I.V."/>
            <person name="Hibbett D.S."/>
        </authorList>
    </citation>
    <scope>NUCLEOTIDE SEQUENCE [LARGE SCALE GENOMIC DNA]</scope>
    <source>
        <strain evidence="1 2">HHB10207 ss-3</strain>
    </source>
</reference>
<evidence type="ECO:0000313" key="1">
    <source>
        <dbReference type="EMBL" id="KZT40207.1"/>
    </source>
</evidence>
<protein>
    <submittedName>
        <fullName evidence="1">Uncharacterized protein</fullName>
    </submittedName>
</protein>
<sequence length="58" mass="6787">EQKSVQFRCLDATVNYFNPNILVFCRHNHDIKCILSGSAARSTMFYVTNYITKQEIRT</sequence>
<evidence type="ECO:0000313" key="2">
    <source>
        <dbReference type="Proteomes" id="UP000076798"/>
    </source>
</evidence>